<reference evidence="2 3" key="1">
    <citation type="submission" date="2023-10" db="EMBL/GenBank/DDBJ databases">
        <title>Draft genome sequence of Xylaria bambusicola isolate GMP-LS, the root and basal stem rot pathogen of sugarcane in Indonesia.</title>
        <authorList>
            <person name="Selvaraj P."/>
            <person name="Muralishankar V."/>
            <person name="Muruganantham S."/>
            <person name="Sp S."/>
            <person name="Haryani S."/>
            <person name="Lau K.J.X."/>
            <person name="Naqvi N.I."/>
        </authorList>
    </citation>
    <scope>NUCLEOTIDE SEQUENCE [LARGE SCALE GENOMIC DNA]</scope>
    <source>
        <strain evidence="2">GMP-LS</strain>
    </source>
</reference>
<proteinExistence type="predicted"/>
<feature type="compositionally biased region" description="Basic and acidic residues" evidence="1">
    <location>
        <begin position="32"/>
        <end position="55"/>
    </location>
</feature>
<dbReference type="EMBL" id="JAWHQM010000081">
    <property type="protein sequence ID" value="KAK5636842.1"/>
    <property type="molecule type" value="Genomic_DNA"/>
</dbReference>
<evidence type="ECO:0000256" key="1">
    <source>
        <dbReference type="SAM" id="MobiDB-lite"/>
    </source>
</evidence>
<accession>A0AAN7ZB07</accession>
<feature type="compositionally biased region" description="Basic and acidic residues" evidence="1">
    <location>
        <begin position="62"/>
        <end position="87"/>
    </location>
</feature>
<dbReference type="AlphaFoldDB" id="A0AAN7ZB07"/>
<dbReference type="Proteomes" id="UP001305414">
    <property type="component" value="Unassembled WGS sequence"/>
</dbReference>
<evidence type="ECO:0000313" key="2">
    <source>
        <dbReference type="EMBL" id="KAK5636842.1"/>
    </source>
</evidence>
<evidence type="ECO:0000313" key="3">
    <source>
        <dbReference type="Proteomes" id="UP001305414"/>
    </source>
</evidence>
<protein>
    <submittedName>
        <fullName evidence="2">Uncharacterized protein</fullName>
    </submittedName>
</protein>
<feature type="region of interest" description="Disordered" evidence="1">
    <location>
        <begin position="22"/>
        <end position="97"/>
    </location>
</feature>
<organism evidence="2 3">
    <name type="scientific">Xylaria bambusicola</name>
    <dbReference type="NCBI Taxonomy" id="326684"/>
    <lineage>
        <taxon>Eukaryota</taxon>
        <taxon>Fungi</taxon>
        <taxon>Dikarya</taxon>
        <taxon>Ascomycota</taxon>
        <taxon>Pezizomycotina</taxon>
        <taxon>Sordariomycetes</taxon>
        <taxon>Xylariomycetidae</taxon>
        <taxon>Xylariales</taxon>
        <taxon>Xylariaceae</taxon>
        <taxon>Xylaria</taxon>
    </lineage>
</organism>
<gene>
    <name evidence="2" type="ORF">RRF57_012554</name>
</gene>
<keyword evidence="3" id="KW-1185">Reference proteome</keyword>
<name>A0AAN7ZB07_9PEZI</name>
<comment type="caution">
    <text evidence="2">The sequence shown here is derived from an EMBL/GenBank/DDBJ whole genome shotgun (WGS) entry which is preliminary data.</text>
</comment>
<sequence>MTITATINGHNLGLNILIKPFLLKTPPQPPSHSHDDGERYSERPKDPEQLRHDHTILMLPVEEIRAEDRGYESARQEQRSQESERLHGSAVMAGGRG</sequence>